<name>A0ABU0GPC2_9BACL</name>
<feature type="transmembrane region" description="Helical" evidence="1">
    <location>
        <begin position="20"/>
        <end position="39"/>
    </location>
</feature>
<keyword evidence="1" id="KW-1133">Transmembrane helix</keyword>
<organism evidence="2 3">
    <name type="scientific">Planomicrobium stackebrandtii</name>
    <dbReference type="NCBI Taxonomy" id="253160"/>
    <lineage>
        <taxon>Bacteria</taxon>
        <taxon>Bacillati</taxon>
        <taxon>Bacillota</taxon>
        <taxon>Bacilli</taxon>
        <taxon>Bacillales</taxon>
        <taxon>Caryophanaceae</taxon>
        <taxon>Planomicrobium</taxon>
    </lineage>
</organism>
<keyword evidence="1" id="KW-0812">Transmembrane</keyword>
<reference evidence="2 3" key="1">
    <citation type="submission" date="2023-07" db="EMBL/GenBank/DDBJ databases">
        <title>Genomic Encyclopedia of Type Strains, Phase IV (KMG-IV): sequencing the most valuable type-strain genomes for metagenomic binning, comparative biology and taxonomic classification.</title>
        <authorList>
            <person name="Goeker M."/>
        </authorList>
    </citation>
    <scope>NUCLEOTIDE SEQUENCE [LARGE SCALE GENOMIC DNA]</scope>
    <source>
        <strain evidence="2 3">DSM 16419</strain>
    </source>
</reference>
<evidence type="ECO:0000313" key="2">
    <source>
        <dbReference type="EMBL" id="MDQ0427182.1"/>
    </source>
</evidence>
<sequence length="160" mass="17782">MKKHTTKTGTSTSLIKKAIFASPFILLAALVGLIAWANLSPVESEAADEYSKDNVDVSEGKEYIETAWQNWNYDGNSGFENLEYRANGTDMGYKNNVTFIAIKSIEEKQQEALGLSDEIAEMQKIIGLLDGNPAALSEMERQDYVNVFNEKLEAAYNSIK</sequence>
<protein>
    <submittedName>
        <fullName evidence="2">Uncharacterized protein</fullName>
    </submittedName>
</protein>
<keyword evidence="3" id="KW-1185">Reference proteome</keyword>
<evidence type="ECO:0000313" key="3">
    <source>
        <dbReference type="Proteomes" id="UP001241988"/>
    </source>
</evidence>
<dbReference type="Proteomes" id="UP001241988">
    <property type="component" value="Unassembled WGS sequence"/>
</dbReference>
<evidence type="ECO:0000256" key="1">
    <source>
        <dbReference type="SAM" id="Phobius"/>
    </source>
</evidence>
<dbReference type="EMBL" id="JAUSWB010000001">
    <property type="protein sequence ID" value="MDQ0427182.1"/>
    <property type="molecule type" value="Genomic_DNA"/>
</dbReference>
<proteinExistence type="predicted"/>
<comment type="caution">
    <text evidence="2">The sequence shown here is derived from an EMBL/GenBank/DDBJ whole genome shotgun (WGS) entry which is preliminary data.</text>
</comment>
<dbReference type="RefSeq" id="WP_308785519.1">
    <property type="nucleotide sequence ID" value="NZ_JAUSWB010000001.1"/>
</dbReference>
<accession>A0ABU0GPC2</accession>
<gene>
    <name evidence="2" type="ORF">QOZ98_000007</name>
</gene>
<keyword evidence="1" id="KW-0472">Membrane</keyword>